<accession>A0A438F0V5</accession>
<gene>
    <name evidence="1" type="ORF">CK203_068949</name>
</gene>
<dbReference type="AlphaFoldDB" id="A0A438F0V5"/>
<sequence>MARKTKSWLQFADEVKNNFMECRDIEELKIGKIFRLGGGLVFWDKRVWELDGMKMGGFSISCCFKCIEDGFVWIFSKVYEPTSKREREGLWAKLGAIKGLWEDLYCVGSDFNKVRFSWERNSKIEDGGIRGGSIPFRIGNIRLAVKGFKESHKGCQVAQGLEVSINEEDVFKALSDLNRDKAPRLDHFPLMYCQFKWSFVKDNMMGLFKEFYDQGTNVLLKINQEKSKLILVVIVTKMEDLALELVCRVRELPTTYLGLPLGAPLFPWHVLF</sequence>
<proteinExistence type="predicted"/>
<evidence type="ECO:0000313" key="1">
    <source>
        <dbReference type="EMBL" id="RVW53644.1"/>
    </source>
</evidence>
<organism evidence="1 2">
    <name type="scientific">Vitis vinifera</name>
    <name type="common">Grape</name>
    <dbReference type="NCBI Taxonomy" id="29760"/>
    <lineage>
        <taxon>Eukaryota</taxon>
        <taxon>Viridiplantae</taxon>
        <taxon>Streptophyta</taxon>
        <taxon>Embryophyta</taxon>
        <taxon>Tracheophyta</taxon>
        <taxon>Spermatophyta</taxon>
        <taxon>Magnoliopsida</taxon>
        <taxon>eudicotyledons</taxon>
        <taxon>Gunneridae</taxon>
        <taxon>Pentapetalae</taxon>
        <taxon>rosids</taxon>
        <taxon>Vitales</taxon>
        <taxon>Vitaceae</taxon>
        <taxon>Viteae</taxon>
        <taxon>Vitis</taxon>
    </lineage>
</organism>
<reference evidence="1 2" key="1">
    <citation type="journal article" date="2018" name="PLoS Genet.">
        <title>Population sequencing reveals clonal diversity and ancestral inbreeding in the grapevine cultivar Chardonnay.</title>
        <authorList>
            <person name="Roach M.J."/>
            <person name="Johnson D.L."/>
            <person name="Bohlmann J."/>
            <person name="van Vuuren H.J."/>
            <person name="Jones S.J."/>
            <person name="Pretorius I.S."/>
            <person name="Schmidt S.A."/>
            <person name="Borneman A.R."/>
        </authorList>
    </citation>
    <scope>NUCLEOTIDE SEQUENCE [LARGE SCALE GENOMIC DNA]</scope>
    <source>
        <strain evidence="2">cv. Chardonnay</strain>
        <tissue evidence="1">Leaf</tissue>
    </source>
</reference>
<protein>
    <submittedName>
        <fullName evidence="1">Uncharacterized protein</fullName>
    </submittedName>
</protein>
<dbReference type="Proteomes" id="UP000288805">
    <property type="component" value="Unassembled WGS sequence"/>
</dbReference>
<name>A0A438F0V5_VITVI</name>
<dbReference type="EMBL" id="QGNW01001142">
    <property type="protein sequence ID" value="RVW53644.1"/>
    <property type="molecule type" value="Genomic_DNA"/>
</dbReference>
<comment type="caution">
    <text evidence="1">The sequence shown here is derived from an EMBL/GenBank/DDBJ whole genome shotgun (WGS) entry which is preliminary data.</text>
</comment>
<evidence type="ECO:0000313" key="2">
    <source>
        <dbReference type="Proteomes" id="UP000288805"/>
    </source>
</evidence>